<evidence type="ECO:0000256" key="2">
    <source>
        <dbReference type="ARBA" id="ARBA00010145"/>
    </source>
</evidence>
<dbReference type="Proteomes" id="UP000007039">
    <property type="component" value="Chromosome"/>
</dbReference>
<evidence type="ECO:0000256" key="8">
    <source>
        <dbReference type="SAM" id="Phobius"/>
    </source>
</evidence>
<evidence type="ECO:0000313" key="10">
    <source>
        <dbReference type="Proteomes" id="UP000007039"/>
    </source>
</evidence>
<keyword evidence="10" id="KW-1185">Reference proteome</keyword>
<feature type="transmembrane region" description="Helical" evidence="8">
    <location>
        <begin position="260"/>
        <end position="281"/>
    </location>
</feature>
<feature type="transmembrane region" description="Helical" evidence="8">
    <location>
        <begin position="203"/>
        <end position="224"/>
    </location>
</feature>
<sequence>MGLVPHFFMFTTIYIVIPIFLVVFLGYILRHFKYIEETYVKTSNKLIFNLFLPSLLFYEISKTEIKAENYLPILIVMAASIFTVFIVSFLLGRVLKMPPKSVGTFAMNNFRANYAYMGLPISFYAFGKEGLTIGSVLMAIIVPYVNLLSVVALSVGKRENKNRLKLFIQSIFINPIAFSCILGLIFSYFRIELPLFFSRSIDIISKVALPLALIGIGATINFEYLKGNKLYLIMVASMKLFILPSLALIYIYILGLKIDIVSKVLIVMLASPPATVNFVLADMMGGDKDLSSGSIMLSTLISIFSYIFWLTMLKV</sequence>
<proteinExistence type="inferred from homology"/>
<feature type="transmembrane region" description="Helical" evidence="8">
    <location>
        <begin position="133"/>
        <end position="155"/>
    </location>
</feature>
<dbReference type="GO" id="GO:0055085">
    <property type="term" value="P:transmembrane transport"/>
    <property type="evidence" value="ECO:0007669"/>
    <property type="project" value="InterPro"/>
</dbReference>
<keyword evidence="7 8" id="KW-0472">Membrane</keyword>
<dbReference type="GO" id="GO:0005886">
    <property type="term" value="C:plasma membrane"/>
    <property type="evidence" value="ECO:0007669"/>
    <property type="project" value="UniProtKB-SubCell"/>
</dbReference>
<evidence type="ECO:0000256" key="1">
    <source>
        <dbReference type="ARBA" id="ARBA00004651"/>
    </source>
</evidence>
<dbReference type="Pfam" id="PF03547">
    <property type="entry name" value="Mem_trans"/>
    <property type="match status" value="1"/>
</dbReference>
<dbReference type="Gene3D" id="1.20.1530.20">
    <property type="match status" value="1"/>
</dbReference>
<keyword evidence="6 8" id="KW-1133">Transmembrane helix</keyword>
<dbReference type="AlphaFoldDB" id="E4TJ91"/>
<evidence type="ECO:0000256" key="5">
    <source>
        <dbReference type="ARBA" id="ARBA00022692"/>
    </source>
</evidence>
<dbReference type="HOGENOM" id="CLU_056175_3_0_0"/>
<dbReference type="EMBL" id="CP002347">
    <property type="protein sequence ID" value="ADR18127.1"/>
    <property type="molecule type" value="Genomic_DNA"/>
</dbReference>
<comment type="similarity">
    <text evidence="2">Belongs to the auxin efflux carrier (TC 2.A.69) family.</text>
</comment>
<feature type="transmembrane region" description="Helical" evidence="8">
    <location>
        <begin position="70"/>
        <end position="91"/>
    </location>
</feature>
<feature type="transmembrane region" description="Helical" evidence="8">
    <location>
        <begin position="293"/>
        <end position="312"/>
    </location>
</feature>
<feature type="transmembrane region" description="Helical" evidence="8">
    <location>
        <begin position="231"/>
        <end position="254"/>
    </location>
</feature>
<reference key="1">
    <citation type="submission" date="2010-11" db="EMBL/GenBank/DDBJ databases">
        <title>The complete genome of chromosome of Calditerrivibrio nitroreducens DSM 19672.</title>
        <authorList>
            <consortium name="US DOE Joint Genome Institute (JGI-PGF)"/>
            <person name="Lucas S."/>
            <person name="Copeland A."/>
            <person name="Lapidus A."/>
            <person name="Bruce D."/>
            <person name="Goodwin L."/>
            <person name="Pitluck S."/>
            <person name="Kyrpides N."/>
            <person name="Mavromatis K."/>
            <person name="Ivanova N."/>
            <person name="Mikhailova N."/>
            <person name="Zeytun A."/>
            <person name="Brettin T."/>
            <person name="Detter J.C."/>
            <person name="Tapia R."/>
            <person name="Han C."/>
            <person name="Land M."/>
            <person name="Hauser L."/>
            <person name="Markowitz V."/>
            <person name="Cheng J.-F."/>
            <person name="Hugenholtz P."/>
            <person name="Woyke T."/>
            <person name="Wu D."/>
            <person name="Spring S."/>
            <person name="Schroeder M."/>
            <person name="Brambilla E."/>
            <person name="Klenk H.-P."/>
            <person name="Eisen J.A."/>
        </authorList>
    </citation>
    <scope>NUCLEOTIDE SEQUENCE [LARGE SCALE GENOMIC DNA]</scope>
    <source>
        <strain>DSM 19672</strain>
    </source>
</reference>
<dbReference type="KEGG" id="cni:Calni_0214"/>
<organism evidence="9 10">
    <name type="scientific">Calditerrivibrio nitroreducens (strain DSM 19672 / NBRC 101217 / Yu37-1)</name>
    <dbReference type="NCBI Taxonomy" id="768670"/>
    <lineage>
        <taxon>Bacteria</taxon>
        <taxon>Pseudomonadati</taxon>
        <taxon>Deferribacterota</taxon>
        <taxon>Deferribacteres</taxon>
        <taxon>Deferribacterales</taxon>
        <taxon>Calditerrivibrionaceae</taxon>
    </lineage>
</organism>
<dbReference type="STRING" id="768670.Calni_0214"/>
<evidence type="ECO:0000256" key="6">
    <source>
        <dbReference type="ARBA" id="ARBA00022989"/>
    </source>
</evidence>
<keyword evidence="5 8" id="KW-0812">Transmembrane</keyword>
<dbReference type="eggNOG" id="COG0679">
    <property type="taxonomic scope" value="Bacteria"/>
</dbReference>
<dbReference type="InterPro" id="IPR004776">
    <property type="entry name" value="Mem_transp_PIN-like"/>
</dbReference>
<keyword evidence="3" id="KW-0813">Transport</keyword>
<dbReference type="PANTHER" id="PTHR36838">
    <property type="entry name" value="AUXIN EFFLUX CARRIER FAMILY PROTEIN"/>
    <property type="match status" value="1"/>
</dbReference>
<gene>
    <name evidence="9" type="ordered locus">Calni_0214</name>
</gene>
<evidence type="ECO:0000256" key="4">
    <source>
        <dbReference type="ARBA" id="ARBA00022475"/>
    </source>
</evidence>
<evidence type="ECO:0000256" key="3">
    <source>
        <dbReference type="ARBA" id="ARBA00022448"/>
    </source>
</evidence>
<comment type="subcellular location">
    <subcellularLocation>
        <location evidence="1">Cell membrane</location>
        <topology evidence="1">Multi-pass membrane protein</topology>
    </subcellularLocation>
</comment>
<dbReference type="InterPro" id="IPR038770">
    <property type="entry name" value="Na+/solute_symporter_sf"/>
</dbReference>
<accession>E4TJ91</accession>
<evidence type="ECO:0000313" key="9">
    <source>
        <dbReference type="EMBL" id="ADR18127.1"/>
    </source>
</evidence>
<name>E4TJ91_CALNY</name>
<feature type="transmembrane region" description="Helical" evidence="8">
    <location>
        <begin position="167"/>
        <end position="191"/>
    </location>
</feature>
<reference evidence="9 10" key="2">
    <citation type="journal article" date="2011" name="Stand. Genomic Sci.">
        <title>Complete genome sequence of Calditerrivibrio nitroreducens type strain (Yu37-1).</title>
        <authorList>
            <person name="Pitluck S."/>
            <person name="Sikorski J."/>
            <person name="Zeytun A."/>
            <person name="Lapidus A."/>
            <person name="Nolan M."/>
            <person name="Lucas S."/>
            <person name="Hammon N."/>
            <person name="Deshpande S."/>
            <person name="Cheng J.F."/>
            <person name="Tapia R."/>
            <person name="Han C."/>
            <person name="Goodwin L."/>
            <person name="Liolios K."/>
            <person name="Pagani I."/>
            <person name="Ivanova N."/>
            <person name="Mavromatis K."/>
            <person name="Pati A."/>
            <person name="Chen A."/>
            <person name="Palaniappan K."/>
            <person name="Hauser L."/>
            <person name="Chang Y.J."/>
            <person name="Jeffries C.D."/>
            <person name="Detter J.C."/>
            <person name="Brambilla E."/>
            <person name="Djao O.D."/>
            <person name="Rohde M."/>
            <person name="Spring S."/>
            <person name="Goker M."/>
            <person name="Woyke T."/>
            <person name="Bristow J."/>
            <person name="Eisen J.A."/>
            <person name="Markowitz V."/>
            <person name="Hugenholtz P."/>
            <person name="Kyrpides N.C."/>
            <person name="Klenk H.P."/>
            <person name="Land M."/>
        </authorList>
    </citation>
    <scope>NUCLEOTIDE SEQUENCE [LARGE SCALE GENOMIC DNA]</scope>
    <source>
        <strain evidence="10">DSM 19672 / NBRC 101217 / Yu37-1</strain>
    </source>
</reference>
<dbReference type="OrthoDB" id="9786439at2"/>
<dbReference type="PANTHER" id="PTHR36838:SF4">
    <property type="entry name" value="AUXIN EFFLUX CARRIER FAMILY PROTEIN"/>
    <property type="match status" value="1"/>
</dbReference>
<protein>
    <submittedName>
        <fullName evidence="9">Auxin Efflux Carrier</fullName>
    </submittedName>
</protein>
<evidence type="ECO:0000256" key="7">
    <source>
        <dbReference type="ARBA" id="ARBA00023136"/>
    </source>
</evidence>
<feature type="transmembrane region" description="Helical" evidence="8">
    <location>
        <begin position="6"/>
        <end position="30"/>
    </location>
</feature>
<keyword evidence="4" id="KW-1003">Cell membrane</keyword>